<accession>A0AAV4U196</accession>
<name>A0AAV4U196_CAEEX</name>
<reference evidence="1 2" key="1">
    <citation type="submission" date="2021-06" db="EMBL/GenBank/DDBJ databases">
        <title>Caerostris extrusa draft genome.</title>
        <authorList>
            <person name="Kono N."/>
            <person name="Arakawa K."/>
        </authorList>
    </citation>
    <scope>NUCLEOTIDE SEQUENCE [LARGE SCALE GENOMIC DNA]</scope>
</reference>
<dbReference type="EMBL" id="BPLR01012118">
    <property type="protein sequence ID" value="GIY51489.1"/>
    <property type="molecule type" value="Genomic_DNA"/>
</dbReference>
<dbReference type="AlphaFoldDB" id="A0AAV4U196"/>
<sequence>MEHLFVFTKLKLLDTGLNLILFTIKIIGDRLLQVGSQNLLFLSGDRSSPGAIHQHQPHLLSVLEFRGVPASYFGTAAASGQLAHRLPGTLFTGLQVRDMMTQMFVIFPDKL</sequence>
<keyword evidence="2" id="KW-1185">Reference proteome</keyword>
<proteinExistence type="predicted"/>
<organism evidence="1 2">
    <name type="scientific">Caerostris extrusa</name>
    <name type="common">Bark spider</name>
    <name type="synonym">Caerostris bankana</name>
    <dbReference type="NCBI Taxonomy" id="172846"/>
    <lineage>
        <taxon>Eukaryota</taxon>
        <taxon>Metazoa</taxon>
        <taxon>Ecdysozoa</taxon>
        <taxon>Arthropoda</taxon>
        <taxon>Chelicerata</taxon>
        <taxon>Arachnida</taxon>
        <taxon>Araneae</taxon>
        <taxon>Araneomorphae</taxon>
        <taxon>Entelegynae</taxon>
        <taxon>Araneoidea</taxon>
        <taxon>Araneidae</taxon>
        <taxon>Caerostris</taxon>
    </lineage>
</organism>
<gene>
    <name evidence="1" type="ORF">CEXT_656241</name>
</gene>
<comment type="caution">
    <text evidence="1">The sequence shown here is derived from an EMBL/GenBank/DDBJ whole genome shotgun (WGS) entry which is preliminary data.</text>
</comment>
<protein>
    <submittedName>
        <fullName evidence="1">Uncharacterized protein</fullName>
    </submittedName>
</protein>
<evidence type="ECO:0000313" key="2">
    <source>
        <dbReference type="Proteomes" id="UP001054945"/>
    </source>
</evidence>
<evidence type="ECO:0000313" key="1">
    <source>
        <dbReference type="EMBL" id="GIY51489.1"/>
    </source>
</evidence>
<dbReference type="Proteomes" id="UP001054945">
    <property type="component" value="Unassembled WGS sequence"/>
</dbReference>